<dbReference type="EC" id="3.4.21.102" evidence="2"/>
<sequence>MKYSKAIWLTPNRVKINQVGLVPDVTVLLHPVLSMALIDIIDDEAFIYDQVDNKIATAQNCLDFLGYDLNRFDGYFDQSTVAAIKAFQSDYGLNQDGVLNSETASLLCTEVVREWNNNNEQYDTQKAKAIELLNE</sequence>
<reference evidence="2" key="1">
    <citation type="submission" date="2019-08" db="EMBL/GenBank/DDBJ databases">
        <authorList>
            <person name="Kucharzyk K."/>
            <person name="Murdoch R.W."/>
            <person name="Higgins S."/>
            <person name="Loffler F."/>
        </authorList>
    </citation>
    <scope>NUCLEOTIDE SEQUENCE</scope>
</reference>
<evidence type="ECO:0000259" key="1">
    <source>
        <dbReference type="Pfam" id="PF01471"/>
    </source>
</evidence>
<name>A0A645HIF9_9ZZZZ</name>
<dbReference type="InterPro" id="IPR002477">
    <property type="entry name" value="Peptidoglycan-bd-like"/>
</dbReference>
<gene>
    <name evidence="2" type="primary">ctpA_6</name>
    <name evidence="2" type="ORF">SDC9_186320</name>
</gene>
<feature type="domain" description="Peptidoglycan binding-like" evidence="1">
    <location>
        <begin position="53"/>
        <end position="107"/>
    </location>
</feature>
<protein>
    <submittedName>
        <fullName evidence="2">Carboxy-terminal processing protease CtpA</fullName>
        <ecNumber evidence="2">3.4.21.102</ecNumber>
    </submittedName>
</protein>
<dbReference type="InterPro" id="IPR036366">
    <property type="entry name" value="PGBDSf"/>
</dbReference>
<dbReference type="GO" id="GO:0006508">
    <property type="term" value="P:proteolysis"/>
    <property type="evidence" value="ECO:0007669"/>
    <property type="project" value="UniProtKB-KW"/>
</dbReference>
<dbReference type="EMBL" id="VSSQ01094233">
    <property type="protein sequence ID" value="MPN38795.1"/>
    <property type="molecule type" value="Genomic_DNA"/>
</dbReference>
<dbReference type="InterPro" id="IPR036365">
    <property type="entry name" value="PGBD-like_sf"/>
</dbReference>
<dbReference type="AlphaFoldDB" id="A0A645HIF9"/>
<keyword evidence="2" id="KW-0645">Protease</keyword>
<dbReference type="SUPFAM" id="SSF47090">
    <property type="entry name" value="PGBD-like"/>
    <property type="match status" value="1"/>
</dbReference>
<dbReference type="Gene3D" id="1.10.101.10">
    <property type="entry name" value="PGBD-like superfamily/PGBD"/>
    <property type="match status" value="1"/>
</dbReference>
<organism evidence="2">
    <name type="scientific">bioreactor metagenome</name>
    <dbReference type="NCBI Taxonomy" id="1076179"/>
    <lineage>
        <taxon>unclassified sequences</taxon>
        <taxon>metagenomes</taxon>
        <taxon>ecological metagenomes</taxon>
    </lineage>
</organism>
<dbReference type="GO" id="GO:0004252">
    <property type="term" value="F:serine-type endopeptidase activity"/>
    <property type="evidence" value="ECO:0007669"/>
    <property type="project" value="UniProtKB-EC"/>
</dbReference>
<evidence type="ECO:0000313" key="2">
    <source>
        <dbReference type="EMBL" id="MPN38795.1"/>
    </source>
</evidence>
<accession>A0A645HIF9</accession>
<comment type="caution">
    <text evidence="2">The sequence shown here is derived from an EMBL/GenBank/DDBJ whole genome shotgun (WGS) entry which is preliminary data.</text>
</comment>
<proteinExistence type="predicted"/>
<keyword evidence="2" id="KW-0378">Hydrolase</keyword>
<dbReference type="Pfam" id="PF01471">
    <property type="entry name" value="PG_binding_1"/>
    <property type="match status" value="1"/>
</dbReference>